<protein>
    <submittedName>
        <fullName evidence="1">Uncharacterized protein</fullName>
    </submittedName>
</protein>
<feature type="non-terminal residue" evidence="1">
    <location>
        <position position="141"/>
    </location>
</feature>
<sequence length="141" mass="15765">MPEILYSSIFGALTQHVQARFDAASKLHKQLFDNVIFERFLDWDTPTIGLDFEEIIGQYNITVAAPTIGDQSKEAILGTEGLETVKERILNHAVTLPMTIQDYRKVLQILDSKSLPDKAKTEQLIKLMWGSSTTVVSSVLA</sequence>
<gene>
    <name evidence="1" type="ORF">LEA_12382</name>
</gene>
<dbReference type="EMBL" id="AJWY01008377">
    <property type="protein sequence ID" value="EKC61387.1"/>
    <property type="molecule type" value="Genomic_DNA"/>
</dbReference>
<comment type="caution">
    <text evidence="1">The sequence shown here is derived from an EMBL/GenBank/DDBJ whole genome shotgun (WGS) entry which is preliminary data.</text>
</comment>
<dbReference type="AlphaFoldDB" id="K1SL78"/>
<evidence type="ECO:0000313" key="1">
    <source>
        <dbReference type="EMBL" id="EKC61387.1"/>
    </source>
</evidence>
<proteinExistence type="predicted"/>
<organism evidence="1">
    <name type="scientific">human gut metagenome</name>
    <dbReference type="NCBI Taxonomy" id="408170"/>
    <lineage>
        <taxon>unclassified sequences</taxon>
        <taxon>metagenomes</taxon>
        <taxon>organismal metagenomes</taxon>
    </lineage>
</organism>
<accession>K1SL78</accession>
<reference evidence="1" key="1">
    <citation type="journal article" date="2013" name="Environ. Microbiol.">
        <title>Microbiota from the distal guts of lean and obese adolescents exhibit partial functional redundancy besides clear differences in community structure.</title>
        <authorList>
            <person name="Ferrer M."/>
            <person name="Ruiz A."/>
            <person name="Lanza F."/>
            <person name="Haange S.B."/>
            <person name="Oberbach A."/>
            <person name="Till H."/>
            <person name="Bargiela R."/>
            <person name="Campoy C."/>
            <person name="Segura M.T."/>
            <person name="Richter M."/>
            <person name="von Bergen M."/>
            <person name="Seifert J."/>
            <person name="Suarez A."/>
        </authorList>
    </citation>
    <scope>NUCLEOTIDE SEQUENCE</scope>
</reference>
<name>K1SL78_9ZZZZ</name>